<dbReference type="GO" id="GO:0032266">
    <property type="term" value="F:phosphatidylinositol-3-phosphate binding"/>
    <property type="evidence" value="ECO:0007669"/>
    <property type="project" value="InterPro"/>
</dbReference>
<dbReference type="SMART" id="SM00064">
    <property type="entry name" value="FYVE"/>
    <property type="match status" value="1"/>
</dbReference>
<accession>A0AAV2P4A0</accession>
<dbReference type="Proteomes" id="UP001497644">
    <property type="component" value="Chromosome 7"/>
</dbReference>
<name>A0AAV2P4A0_9HYME</name>
<evidence type="ECO:0000256" key="5">
    <source>
        <dbReference type="PROSITE-ProRule" id="PRU00091"/>
    </source>
</evidence>
<feature type="region of interest" description="Disordered" evidence="6">
    <location>
        <begin position="729"/>
        <end position="753"/>
    </location>
</feature>
<dbReference type="Gene3D" id="3.30.40.10">
    <property type="entry name" value="Zinc/RING finger domain, C3HC4 (zinc finger)"/>
    <property type="match status" value="1"/>
</dbReference>
<dbReference type="InterPro" id="IPR011011">
    <property type="entry name" value="Znf_FYVE_PHD"/>
</dbReference>
<dbReference type="EMBL" id="OZ034830">
    <property type="protein sequence ID" value="CAL1687537.1"/>
    <property type="molecule type" value="Genomic_DNA"/>
</dbReference>
<dbReference type="GO" id="GO:0008270">
    <property type="term" value="F:zinc ion binding"/>
    <property type="evidence" value="ECO:0007669"/>
    <property type="project" value="UniProtKB-KW"/>
</dbReference>
<dbReference type="GO" id="GO:0000724">
    <property type="term" value="P:double-strand break repair via homologous recombination"/>
    <property type="evidence" value="ECO:0007669"/>
    <property type="project" value="InterPro"/>
</dbReference>
<dbReference type="Pfam" id="PF04784">
    <property type="entry name" value="DUF547"/>
    <property type="match status" value="1"/>
</dbReference>
<evidence type="ECO:0000313" key="9">
    <source>
        <dbReference type="Proteomes" id="UP001497644"/>
    </source>
</evidence>
<keyword evidence="3 5" id="KW-0863">Zinc-finger</keyword>
<evidence type="ECO:0000256" key="1">
    <source>
        <dbReference type="ARBA" id="ARBA00022553"/>
    </source>
</evidence>
<reference evidence="8" key="1">
    <citation type="submission" date="2024-04" db="EMBL/GenBank/DDBJ databases">
        <authorList>
            <consortium name="Molecular Ecology Group"/>
        </authorList>
    </citation>
    <scope>NUCLEOTIDE SEQUENCE</scope>
</reference>
<feature type="domain" description="FYVE-type" evidence="7">
    <location>
        <begin position="1872"/>
        <end position="1933"/>
    </location>
</feature>
<organism evidence="8 9">
    <name type="scientific">Lasius platythorax</name>
    <dbReference type="NCBI Taxonomy" id="488582"/>
    <lineage>
        <taxon>Eukaryota</taxon>
        <taxon>Metazoa</taxon>
        <taxon>Ecdysozoa</taxon>
        <taxon>Arthropoda</taxon>
        <taxon>Hexapoda</taxon>
        <taxon>Insecta</taxon>
        <taxon>Pterygota</taxon>
        <taxon>Neoptera</taxon>
        <taxon>Endopterygota</taxon>
        <taxon>Hymenoptera</taxon>
        <taxon>Apocrita</taxon>
        <taxon>Aculeata</taxon>
        <taxon>Formicoidea</taxon>
        <taxon>Formicidae</taxon>
        <taxon>Formicinae</taxon>
        <taxon>Lasius</taxon>
        <taxon>Lasius</taxon>
    </lineage>
</organism>
<dbReference type="InterPro" id="IPR028730">
    <property type="entry name" value="ZFYVE26"/>
</dbReference>
<evidence type="ECO:0000256" key="6">
    <source>
        <dbReference type="SAM" id="MobiDB-lite"/>
    </source>
</evidence>
<proteinExistence type="predicted"/>
<dbReference type="PROSITE" id="PS50178">
    <property type="entry name" value="ZF_FYVE"/>
    <property type="match status" value="1"/>
</dbReference>
<evidence type="ECO:0000313" key="8">
    <source>
        <dbReference type="EMBL" id="CAL1687537.1"/>
    </source>
</evidence>
<keyword evidence="9" id="KW-1185">Reference proteome</keyword>
<dbReference type="GO" id="GO:0032465">
    <property type="term" value="P:regulation of cytokinesis"/>
    <property type="evidence" value="ECO:0007669"/>
    <property type="project" value="TreeGrafter"/>
</dbReference>
<dbReference type="Pfam" id="PF25569">
    <property type="entry name" value="TPR_ZFYVE26"/>
    <property type="match status" value="1"/>
</dbReference>
<dbReference type="GO" id="GO:0030496">
    <property type="term" value="C:midbody"/>
    <property type="evidence" value="ECO:0007669"/>
    <property type="project" value="TreeGrafter"/>
</dbReference>
<keyword evidence="4" id="KW-0862">Zinc</keyword>
<sequence length="2668" mass="311448">MHHITSLKEIMSKQMEILELNKCILSRLWYTSLNIFQINNDNNFSKEFYHNCCIDLIELKVVVENLIHSSNEEQYQWIAYILLRKIMDDKLSNINCDIQRNIQVQFDYIQIKNAVELCDNISDYPSKEFMIFLQDANIEHNMKKTSNAIYQQILTFLKESMQFNPRIVCWIIKRLISTVPFTCNIVNNLQDIYFFILKSCLEHIPVRKNWYLSHKMFESCSLETDSADYGNFVKIVLCLLSKMDIDTNAEIEFLRIVYPMLSKAYHVKDIELVLYSKKNERPVKEWLLLWNETHACSESATTLFIAYKISENIFKLTENFKILLCEQELLKRISARKLHWLNDILDICYILTVKRKYNEVELLLSCDLLKKLYLVLLLKVLNDCPQQEINSLENCDNGIFICESIKFFLEKCYSDLHSDYDLNELHIVLKNYIKIVKYILHWRRKYFIRTRINIKELKSSQSDVIEHVISVKQILALLQKHNVLSVLKITTNIHDQDHSAIKNLLKKSGIQSGLQSETFQAYCCIINALKTILLCEFYNTQHIQIAKYFTEMTSYLSSLFPLSLRIQTIENIFSLLFLRYENFNITNVNPKDDCNILLEETDIGKLLECEKSGFATNKYIVRDMLHHLWNSTLLATQEIDELQIHGLHEEAQHLRENISILTSTLIDARWKLKFYTRSQFIVNIGISQDESDNSIVTNKLEPVMSEKLNFPHCIKEDTFFYKEDSTSDETKIKSDSSSESPGLLGGNTKRRKRSRITTATADFLATKERPSFINLMLASKESLVLYCLWRSDFQKAREIIEMFHMENTQLDGEIRFSEAFYTFKQDISKYIHTLDTTDSSKENSGTSTLENIRLITQEAVQSSKHIKQLETFLASQELHLRMLNTDILSSNKMLTFSVLDLSLTIGKTYQISSNLCDIAMKYLKSYETFDSIEYASFFLKIYHLFYDSKNNMSIISILCDAKVPLYIKEWKERNAIWSDFGNNYSSFRNLERTEMQYQDNNYVLGLKTIKKMSDIFNSDKKYFQNIYSYLQLVCTIIPDIDDANIVTVFDLLKTPLYHYFGYQIFNLKIEPDKLEAVASNLQVNLIYSILVNACPKVSYYNEKNYYNNVKDSGCIILNQKREESNVKNVTEPNQCISEILAELLQVLYNVSSGRSCLDNSCLRNISNHVDVRAVLSKTSSLANLDLSELSVGNETLTFFLNVWNVMFLHANLDVWSNDPPLDSLRRTVSLMSIGYVIGDLGLVTFAALRSKLLGINHANDVKFFTPVEELNELAWQDLDLVQNPRLIFALANEFYGTPEIRVYEAEKLDENLNDAMRDYVSHYLSAVSSDDDDDNDDDDSTNSPTMRRKISFIDLVQQHYQNTFIQNIDISTNRNLSPIDGFKILNENTDYIACNYRYEVILRYSEHDISRVRTTNTMETSLWQIRTLRSSLLQYLERHCWLLSYLVQRIHNENSTILENYDNIKRTVCLENLLNSPWVNKLKLLFDNNQILTAIHDSISVHELWRYFEQRGEDYNMKNSLEILNALADSVVKFDTELQRFKDLILSHTLSNLGIPSVTKMLQYVYQIKDIHILVRTTLHNVNKWPMNLCEHALHHALQHEHSYKLPAYCKRRINGILRRITIFHKMIPYCVSRSNSTWYDIVYCTEKINSFEIIESLIYADQYELCLEWLECQAFSLKMQPPMIQDFLISLLKNKQQDFQQALKFLQTLPSGQSVKICREILKKLESTNALQFVINYLLEHCRVADRSKYQKILMGLEILKMLESKDRMLYIHLIKEPLLMLEQLLMNCKIESIQKILSTLHGNLQHANIGIGNFDKIIRFYAKKSLDFRVSVQRDGIESKVKNIPQSNLKAENEFIMPVNVPTKEEWVPNDKARECSCCKAVIFSMFNRRHHCRRCGRVVCAMCSQHRMQVAGYPNIVFVRVCDDCKRQTVLQMRAMQSVSSTSNSEMFDGWRLTRDERHNRTIREEFSFEYAPNISLCLAILNLHSDHKMYTSFLLDRCDEMKRLLLPVSGGRINPEVDHALIIKMIRSLLVAAKVKCAKLGFNTGLTHCDRFLSQVDLIATLVQSDCLTLIPMNDLDEHTLRKLRDLLTEKEQWTLALDVSTKAGLDTQGVWAAWGKACLKVGHLDQAREKFHHCLDKIVYENFDDWVMLSSSEESEKCKRELKETGTTVLKRNKISDEKKKANEGGDYWKRKEYSKCRPVKDPPLLMELLQILDNLNVHRFRIQQSPPSISDATQEIFHTLNNLKALSQNQFNTKHLAPVNLTVHYQESLYYLLTYGSYSSILQFFLKHKEFDKCLVYILENDLECDLFLNEVYLYCLKNGDTDKLHDAMKTKDPTLFIWKKYLIFICHFMERKQYWHILYQIQLFMKDCVRASMTCIHFYTSEVNSYLDLHNRVHLLQDAQKHLESELQIESLSKKRKSTGFAHNSQSILAMEMEPSEIDRHINTICRQMEITKFLANCEREYRAPMEFLNLFPNIDSDESQTFELPTLFGNQQQKIHLAVLAILCGRDIEEGFGIAFRIIQDYNLPQQKVYSLAGHVLTLKNDIAAIEQLIKCCRSSGAPNAHVISDHVLTHCMKLLSNHLYNEQNPALKNRIDTLIELIIDTKLKINAYIESKQLKAAYLLAVKHSRTQDIKRILKESDRLGQNAIKTICLKWLQQKPKK</sequence>
<evidence type="ECO:0000256" key="4">
    <source>
        <dbReference type="ARBA" id="ARBA00022833"/>
    </source>
</evidence>
<keyword evidence="1" id="KW-0597">Phosphoprotein</keyword>
<evidence type="ECO:0000256" key="2">
    <source>
        <dbReference type="ARBA" id="ARBA00022723"/>
    </source>
</evidence>
<evidence type="ECO:0000259" key="7">
    <source>
        <dbReference type="PROSITE" id="PS50178"/>
    </source>
</evidence>
<dbReference type="GO" id="GO:0005813">
    <property type="term" value="C:centrosome"/>
    <property type="evidence" value="ECO:0007669"/>
    <property type="project" value="TreeGrafter"/>
</dbReference>
<keyword evidence="2" id="KW-0479">Metal-binding</keyword>
<dbReference type="GO" id="GO:0000281">
    <property type="term" value="P:mitotic cytokinesis"/>
    <property type="evidence" value="ECO:0007669"/>
    <property type="project" value="InterPro"/>
</dbReference>
<dbReference type="InterPro" id="IPR000306">
    <property type="entry name" value="Znf_FYVE"/>
</dbReference>
<evidence type="ECO:0000256" key="3">
    <source>
        <dbReference type="ARBA" id="ARBA00022771"/>
    </source>
</evidence>
<gene>
    <name evidence="8" type="ORF">LPLAT_LOCUS12727</name>
</gene>
<dbReference type="GO" id="GO:0005765">
    <property type="term" value="C:lysosomal membrane"/>
    <property type="evidence" value="ECO:0007669"/>
    <property type="project" value="TreeGrafter"/>
</dbReference>
<dbReference type="InterPro" id="IPR017455">
    <property type="entry name" value="Znf_FYVE-rel"/>
</dbReference>
<dbReference type="InterPro" id="IPR013083">
    <property type="entry name" value="Znf_RING/FYVE/PHD"/>
</dbReference>
<protein>
    <recommendedName>
        <fullName evidence="7">FYVE-type domain-containing protein</fullName>
    </recommendedName>
</protein>
<dbReference type="InterPro" id="IPR006869">
    <property type="entry name" value="DUF547"/>
</dbReference>
<dbReference type="Pfam" id="PF01363">
    <property type="entry name" value="FYVE"/>
    <property type="match status" value="1"/>
</dbReference>
<dbReference type="SUPFAM" id="SSF57903">
    <property type="entry name" value="FYVE/PHD zinc finger"/>
    <property type="match status" value="1"/>
</dbReference>
<dbReference type="PANTHER" id="PTHR46591">
    <property type="entry name" value="ZINC FINGER FYVE DOMAIN-CONTAINING PROTEIN 26"/>
    <property type="match status" value="1"/>
</dbReference>
<dbReference type="PANTHER" id="PTHR46591:SF1">
    <property type="entry name" value="ZINC FINGER FYVE DOMAIN-CONTAINING PROTEIN 26"/>
    <property type="match status" value="1"/>
</dbReference>
<dbReference type="InterPro" id="IPR057946">
    <property type="entry name" value="TPR_ZFYVE26"/>
</dbReference>